<sequence length="154" mass="17769">YAYVLHTAFHVTKNDGARPSCKPKPSSTYNVSPSPSSSLFRIASCIFGHYKALKEPETDRQKQLRTLRTRIRRFGKHVSLLNTHAPLMEMIQMIFGRIFKLKEALASRDILHDMYVTNNLNYTCLLLILIMAASSSYFYMFFLVMFTLYLVSTV</sequence>
<keyword evidence="1" id="KW-0812">Transmembrane</keyword>
<gene>
    <name evidence="2" type="ORF">HID58_033359</name>
</gene>
<keyword evidence="1" id="KW-0472">Membrane</keyword>
<feature type="non-terminal residue" evidence="2">
    <location>
        <position position="1"/>
    </location>
</feature>
<protein>
    <submittedName>
        <fullName evidence="2">Uncharacterized protein</fullName>
    </submittedName>
</protein>
<name>A0ABQ8BZ74_BRANA</name>
<evidence type="ECO:0000313" key="3">
    <source>
        <dbReference type="Proteomes" id="UP000824890"/>
    </source>
</evidence>
<evidence type="ECO:0000256" key="1">
    <source>
        <dbReference type="SAM" id="Phobius"/>
    </source>
</evidence>
<keyword evidence="3" id="KW-1185">Reference proteome</keyword>
<organism evidence="2 3">
    <name type="scientific">Brassica napus</name>
    <name type="common">Rape</name>
    <dbReference type="NCBI Taxonomy" id="3708"/>
    <lineage>
        <taxon>Eukaryota</taxon>
        <taxon>Viridiplantae</taxon>
        <taxon>Streptophyta</taxon>
        <taxon>Embryophyta</taxon>
        <taxon>Tracheophyta</taxon>
        <taxon>Spermatophyta</taxon>
        <taxon>Magnoliopsida</taxon>
        <taxon>eudicotyledons</taxon>
        <taxon>Gunneridae</taxon>
        <taxon>Pentapetalae</taxon>
        <taxon>rosids</taxon>
        <taxon>malvids</taxon>
        <taxon>Brassicales</taxon>
        <taxon>Brassicaceae</taxon>
        <taxon>Brassiceae</taxon>
        <taxon>Brassica</taxon>
    </lineage>
</organism>
<dbReference type="Proteomes" id="UP000824890">
    <property type="component" value="Unassembled WGS sequence"/>
</dbReference>
<reference evidence="2 3" key="1">
    <citation type="submission" date="2021-05" db="EMBL/GenBank/DDBJ databases">
        <title>Genome Assembly of Synthetic Allotetraploid Brassica napus Reveals Homoeologous Exchanges between Subgenomes.</title>
        <authorList>
            <person name="Davis J.T."/>
        </authorList>
    </citation>
    <scope>NUCLEOTIDE SEQUENCE [LARGE SCALE GENOMIC DNA]</scope>
    <source>
        <strain evidence="3">cv. Da-Ae</strain>
        <tissue evidence="2">Seedling</tissue>
    </source>
</reference>
<accession>A0ABQ8BZ74</accession>
<evidence type="ECO:0000313" key="2">
    <source>
        <dbReference type="EMBL" id="KAH0910038.1"/>
    </source>
</evidence>
<proteinExistence type="predicted"/>
<keyword evidence="1" id="KW-1133">Transmembrane helix</keyword>
<comment type="caution">
    <text evidence="2">The sequence shown here is derived from an EMBL/GenBank/DDBJ whole genome shotgun (WGS) entry which is preliminary data.</text>
</comment>
<feature type="transmembrane region" description="Helical" evidence="1">
    <location>
        <begin position="124"/>
        <end position="151"/>
    </location>
</feature>
<dbReference type="EMBL" id="JAGKQM010000009">
    <property type="protein sequence ID" value="KAH0910038.1"/>
    <property type="molecule type" value="Genomic_DNA"/>
</dbReference>